<evidence type="ECO:0000313" key="2">
    <source>
        <dbReference type="EMBL" id="JAE34455.1"/>
    </source>
</evidence>
<protein>
    <submittedName>
        <fullName evidence="2">Uncharacterized protein</fullName>
    </submittedName>
</protein>
<accession>A0A0A9HB81</accession>
<dbReference type="AlphaFoldDB" id="A0A0A9HB81"/>
<sequence>MFYNSTPTICYCSPNFIIIWLLILSLHCSMETDIGN</sequence>
<reference evidence="2" key="1">
    <citation type="submission" date="2014-09" db="EMBL/GenBank/DDBJ databases">
        <authorList>
            <person name="Magalhaes I.L.F."/>
            <person name="Oliveira U."/>
            <person name="Santos F.R."/>
            <person name="Vidigal T.H.D.A."/>
            <person name="Brescovit A.D."/>
            <person name="Santos A.J."/>
        </authorList>
    </citation>
    <scope>NUCLEOTIDE SEQUENCE</scope>
    <source>
        <tissue evidence="2">Shoot tissue taken approximately 20 cm above the soil surface</tissue>
    </source>
</reference>
<evidence type="ECO:0000256" key="1">
    <source>
        <dbReference type="SAM" id="Phobius"/>
    </source>
</evidence>
<name>A0A0A9HB81_ARUDO</name>
<dbReference type="EMBL" id="GBRH01163441">
    <property type="protein sequence ID" value="JAE34455.1"/>
    <property type="molecule type" value="Transcribed_RNA"/>
</dbReference>
<feature type="transmembrane region" description="Helical" evidence="1">
    <location>
        <begin position="6"/>
        <end position="26"/>
    </location>
</feature>
<proteinExistence type="predicted"/>
<reference evidence="2" key="2">
    <citation type="journal article" date="2015" name="Data Brief">
        <title>Shoot transcriptome of the giant reed, Arundo donax.</title>
        <authorList>
            <person name="Barrero R.A."/>
            <person name="Guerrero F.D."/>
            <person name="Moolhuijzen P."/>
            <person name="Goolsby J.A."/>
            <person name="Tidwell J."/>
            <person name="Bellgard S.E."/>
            <person name="Bellgard M.I."/>
        </authorList>
    </citation>
    <scope>NUCLEOTIDE SEQUENCE</scope>
    <source>
        <tissue evidence="2">Shoot tissue taken approximately 20 cm above the soil surface</tissue>
    </source>
</reference>
<keyword evidence="1" id="KW-1133">Transmembrane helix</keyword>
<keyword evidence="1" id="KW-0812">Transmembrane</keyword>
<organism evidence="2">
    <name type="scientific">Arundo donax</name>
    <name type="common">Giant reed</name>
    <name type="synonym">Donax arundinaceus</name>
    <dbReference type="NCBI Taxonomy" id="35708"/>
    <lineage>
        <taxon>Eukaryota</taxon>
        <taxon>Viridiplantae</taxon>
        <taxon>Streptophyta</taxon>
        <taxon>Embryophyta</taxon>
        <taxon>Tracheophyta</taxon>
        <taxon>Spermatophyta</taxon>
        <taxon>Magnoliopsida</taxon>
        <taxon>Liliopsida</taxon>
        <taxon>Poales</taxon>
        <taxon>Poaceae</taxon>
        <taxon>PACMAD clade</taxon>
        <taxon>Arundinoideae</taxon>
        <taxon>Arundineae</taxon>
        <taxon>Arundo</taxon>
    </lineage>
</organism>
<keyword evidence="1" id="KW-0472">Membrane</keyword>